<dbReference type="SUPFAM" id="SSF51182">
    <property type="entry name" value="RmlC-like cupins"/>
    <property type="match status" value="1"/>
</dbReference>
<feature type="domain" description="Cupin type-2" evidence="2">
    <location>
        <begin position="40"/>
        <end position="112"/>
    </location>
</feature>
<protein>
    <submittedName>
        <fullName evidence="3">Cupin domain-containing protein</fullName>
    </submittedName>
</protein>
<accession>A0A1H8VNH7</accession>
<keyword evidence="4" id="KW-1185">Reference proteome</keyword>
<evidence type="ECO:0000313" key="4">
    <source>
        <dbReference type="Proteomes" id="UP000199126"/>
    </source>
</evidence>
<evidence type="ECO:0000259" key="2">
    <source>
        <dbReference type="Pfam" id="PF07883"/>
    </source>
</evidence>
<dbReference type="Pfam" id="PF07883">
    <property type="entry name" value="Cupin_2"/>
    <property type="match status" value="1"/>
</dbReference>
<gene>
    <name evidence="3" type="ORF">SAMN04487948_11821</name>
</gene>
<reference evidence="4" key="1">
    <citation type="submission" date="2016-10" db="EMBL/GenBank/DDBJ databases">
        <authorList>
            <person name="Varghese N."/>
            <person name="Submissions S."/>
        </authorList>
    </citation>
    <scope>NUCLEOTIDE SEQUENCE [LARGE SCALE GENOMIC DNA]</scope>
    <source>
        <strain evidence="4">CGMCC 1.10121</strain>
    </source>
</reference>
<evidence type="ECO:0000256" key="1">
    <source>
        <dbReference type="SAM" id="MobiDB-lite"/>
    </source>
</evidence>
<dbReference type="InterPro" id="IPR014710">
    <property type="entry name" value="RmlC-like_jellyroll"/>
</dbReference>
<dbReference type="Gene3D" id="2.60.120.10">
    <property type="entry name" value="Jelly Rolls"/>
    <property type="match status" value="1"/>
</dbReference>
<dbReference type="AlphaFoldDB" id="A0A1H8VNH7"/>
<dbReference type="Proteomes" id="UP000199126">
    <property type="component" value="Unassembled WGS sequence"/>
</dbReference>
<dbReference type="EMBL" id="FODV01000018">
    <property type="protein sequence ID" value="SEP16823.1"/>
    <property type="molecule type" value="Genomic_DNA"/>
</dbReference>
<feature type="region of interest" description="Disordered" evidence="1">
    <location>
        <begin position="1"/>
        <end position="22"/>
    </location>
</feature>
<organism evidence="3 4">
    <name type="scientific">Halogranum amylolyticum</name>
    <dbReference type="NCBI Taxonomy" id="660520"/>
    <lineage>
        <taxon>Archaea</taxon>
        <taxon>Methanobacteriati</taxon>
        <taxon>Methanobacteriota</taxon>
        <taxon>Stenosarchaea group</taxon>
        <taxon>Halobacteria</taxon>
        <taxon>Halobacteriales</taxon>
        <taxon>Haloferacaceae</taxon>
    </lineage>
</organism>
<dbReference type="InterPro" id="IPR011051">
    <property type="entry name" value="RmlC_Cupin_sf"/>
</dbReference>
<proteinExistence type="predicted"/>
<name>A0A1H8VNH7_9EURY</name>
<dbReference type="OrthoDB" id="190812at2157"/>
<dbReference type="RefSeq" id="WP_089827245.1">
    <property type="nucleotide sequence ID" value="NZ_FODV01000018.1"/>
</dbReference>
<dbReference type="InterPro" id="IPR013096">
    <property type="entry name" value="Cupin_2"/>
</dbReference>
<sequence length="136" mass="15602">MTDGWQLLRAEENDTEDEKPGQRWELSPELNIDAFNINVAVLEPGERLSQNHFHYHEEQKELIHVAVGCCRVEVANDRFDAEEGDTVRFDAGEAGVHLVHNPFNEPCRIVAIGWPPEGRYPVEKVKTRDELLEERG</sequence>
<evidence type="ECO:0000313" key="3">
    <source>
        <dbReference type="EMBL" id="SEP16823.1"/>
    </source>
</evidence>